<proteinExistence type="predicted"/>
<evidence type="ECO:0000313" key="3">
    <source>
        <dbReference type="Proteomes" id="UP000230093"/>
    </source>
</evidence>
<feature type="signal peptide" evidence="1">
    <location>
        <begin position="1"/>
        <end position="23"/>
    </location>
</feature>
<dbReference type="Proteomes" id="UP000230093">
    <property type="component" value="Unassembled WGS sequence"/>
</dbReference>
<sequence>MKLIKKIIAFLIFLFGSVAVVHAFNPEIDKKLKDFVYKNILKKERVEEVVVDEGLKKVTLGVDDVLGTSTGEDLESFQEKAVEEVKNIPQKIMSQEVVKEFTTKVNQIVVEQVEANKDLPKEQIEKAKSEVRSQIYQEICGEWLKNDE</sequence>
<evidence type="ECO:0000256" key="1">
    <source>
        <dbReference type="SAM" id="SignalP"/>
    </source>
</evidence>
<reference evidence="3" key="1">
    <citation type="submission" date="2017-09" db="EMBL/GenBank/DDBJ databases">
        <title>Depth-based differentiation of microbial function through sediment-hosted aquifers and enrichment of novel symbionts in the deep terrestrial subsurface.</title>
        <authorList>
            <person name="Probst A.J."/>
            <person name="Ladd B."/>
            <person name="Jarett J.K."/>
            <person name="Geller-Mcgrath D.E."/>
            <person name="Sieber C.M.K."/>
            <person name="Emerson J.B."/>
            <person name="Anantharaman K."/>
            <person name="Thomas B.C."/>
            <person name="Malmstrom R."/>
            <person name="Stieglmeier M."/>
            <person name="Klingl A."/>
            <person name="Woyke T."/>
            <person name="Ryan C.M."/>
            <person name="Banfield J.F."/>
        </authorList>
    </citation>
    <scope>NUCLEOTIDE SEQUENCE [LARGE SCALE GENOMIC DNA]</scope>
</reference>
<name>A0A2H0W876_9BACT</name>
<evidence type="ECO:0000313" key="2">
    <source>
        <dbReference type="EMBL" id="PIS08856.1"/>
    </source>
</evidence>
<organism evidence="2 3">
    <name type="scientific">Candidatus Beckwithbacteria bacterium CG10_big_fil_rev_8_21_14_0_10_34_10</name>
    <dbReference type="NCBI Taxonomy" id="1974495"/>
    <lineage>
        <taxon>Bacteria</taxon>
        <taxon>Candidatus Beckwithiibacteriota</taxon>
    </lineage>
</organism>
<protein>
    <submittedName>
        <fullName evidence="2">Uncharacterized protein</fullName>
    </submittedName>
</protein>
<dbReference type="AlphaFoldDB" id="A0A2H0W876"/>
<feature type="chain" id="PRO_5013897206" evidence="1">
    <location>
        <begin position="24"/>
        <end position="148"/>
    </location>
</feature>
<gene>
    <name evidence="2" type="ORF">COT75_04600</name>
</gene>
<comment type="caution">
    <text evidence="2">The sequence shown here is derived from an EMBL/GenBank/DDBJ whole genome shotgun (WGS) entry which is preliminary data.</text>
</comment>
<keyword evidence="1" id="KW-0732">Signal</keyword>
<accession>A0A2H0W876</accession>
<dbReference type="EMBL" id="PEZT01000027">
    <property type="protein sequence ID" value="PIS08856.1"/>
    <property type="molecule type" value="Genomic_DNA"/>
</dbReference>